<dbReference type="Proteomes" id="UP001171916">
    <property type="component" value="Unassembled WGS sequence"/>
</dbReference>
<dbReference type="InterPro" id="IPR027443">
    <property type="entry name" value="IPNS-like_sf"/>
</dbReference>
<comment type="caution">
    <text evidence="1">The sequence shown here is derived from an EMBL/GenBank/DDBJ whole genome shotgun (WGS) entry which is preliminary data.</text>
</comment>
<keyword evidence="2" id="KW-1185">Reference proteome</keyword>
<organism evidence="1 2">
    <name type="scientific">Algoriphagus sediminis</name>
    <dbReference type="NCBI Taxonomy" id="3057113"/>
    <lineage>
        <taxon>Bacteria</taxon>
        <taxon>Pseudomonadati</taxon>
        <taxon>Bacteroidota</taxon>
        <taxon>Cytophagia</taxon>
        <taxon>Cytophagales</taxon>
        <taxon>Cyclobacteriaceae</taxon>
        <taxon>Algoriphagus</taxon>
    </lineage>
</organism>
<evidence type="ECO:0000313" key="2">
    <source>
        <dbReference type="Proteomes" id="UP001171916"/>
    </source>
</evidence>
<proteinExistence type="predicted"/>
<gene>
    <name evidence="1" type="ORF">QVH07_00035</name>
</gene>
<name>A0ABT7Y7K2_9BACT</name>
<dbReference type="SUPFAM" id="SSF51197">
    <property type="entry name" value="Clavaminate synthase-like"/>
    <property type="match status" value="1"/>
</dbReference>
<protein>
    <submittedName>
        <fullName evidence="1">Uncharacterized protein</fullName>
    </submittedName>
</protein>
<dbReference type="RefSeq" id="WP_289998042.1">
    <property type="nucleotide sequence ID" value="NZ_JAUEPH010000001.1"/>
</dbReference>
<dbReference type="Gene3D" id="2.60.120.330">
    <property type="entry name" value="B-lactam Antibiotic, Isopenicillin N Synthase, Chain"/>
    <property type="match status" value="1"/>
</dbReference>
<evidence type="ECO:0000313" key="1">
    <source>
        <dbReference type="EMBL" id="MDN3202506.1"/>
    </source>
</evidence>
<accession>A0ABT7Y7K2</accession>
<sequence length="96" mass="11016">MNDDIVLPDLARLPFKFDSVKLKEELIALENEYCVGHFVRQNYEGDWAILPLTAQSGKDHHILMASAIPGDHEFIFTPFLLKTPKLLKSTYLPLLY</sequence>
<reference evidence="1" key="1">
    <citation type="submission" date="2023-06" db="EMBL/GenBank/DDBJ databases">
        <title>Robiginitalea aurantiacus sp. nov. and Algoriphagus sediminis sp. nov., isolated from coastal sediment.</title>
        <authorList>
            <person name="Zhou Z.Y."/>
            <person name="An J."/>
            <person name="Jia Y.W."/>
            <person name="Du Z.J."/>
        </authorList>
    </citation>
    <scope>NUCLEOTIDE SEQUENCE</scope>
    <source>
        <strain evidence="1">C2-7</strain>
    </source>
</reference>
<dbReference type="EMBL" id="JAUEPH010000001">
    <property type="protein sequence ID" value="MDN3202506.1"/>
    <property type="molecule type" value="Genomic_DNA"/>
</dbReference>